<reference evidence="1" key="1">
    <citation type="journal article" date="2015" name="Nature">
        <title>rRNA introns, odd ribosomes, and small enigmatic genomes across a large radiation of phyla.</title>
        <authorList>
            <person name="Brown C.T."/>
            <person name="Hug L.A."/>
            <person name="Thomas B.C."/>
            <person name="Sharon I."/>
            <person name="Castelle C.J."/>
            <person name="Singh A."/>
            <person name="Wilkins M.J."/>
            <person name="Williams K.H."/>
            <person name="Banfield J.F."/>
        </authorList>
    </citation>
    <scope>NUCLEOTIDE SEQUENCE [LARGE SCALE GENOMIC DNA]</scope>
</reference>
<dbReference type="EMBL" id="LBVV01000029">
    <property type="protein sequence ID" value="KKQ93025.1"/>
    <property type="molecule type" value="Genomic_DNA"/>
</dbReference>
<evidence type="ECO:0000313" key="2">
    <source>
        <dbReference type="Proteomes" id="UP000034207"/>
    </source>
</evidence>
<protein>
    <submittedName>
        <fullName evidence="1">Uncharacterized protein</fullName>
    </submittedName>
</protein>
<organism evidence="1 2">
    <name type="scientific">candidate division CPR2 bacterium GW2011_GWC2_39_10</name>
    <dbReference type="NCBI Taxonomy" id="1618345"/>
    <lineage>
        <taxon>Bacteria</taxon>
        <taxon>Bacteria division CPR2</taxon>
    </lineage>
</organism>
<dbReference type="Proteomes" id="UP000034207">
    <property type="component" value="Unassembled WGS sequence"/>
</dbReference>
<sequence>MTEKGISIRGSSAKQIRGLVKLDDDLEICKKRWVAEITDEIERIMGIYRQMSYPVIKKLTVMRTNNQLGEDRDKCLSTIIDSEEFFRFNLEVEKRLNKFRELRGQYYNLAKASGPSSEEFVEVVEFILTNTMPILTEVADKLDQARTTLKELQVLG</sequence>
<proteinExistence type="predicted"/>
<accession>A0A0G0LYE7</accession>
<evidence type="ECO:0000313" key="1">
    <source>
        <dbReference type="EMBL" id="KKQ93025.1"/>
    </source>
</evidence>
<dbReference type="STRING" id="1618345.UT18_C0029G0002"/>
<gene>
    <name evidence="1" type="ORF">UT18_C0029G0002</name>
</gene>
<dbReference type="AlphaFoldDB" id="A0A0G0LYE7"/>
<name>A0A0G0LYE7_UNCC2</name>
<comment type="caution">
    <text evidence="1">The sequence shown here is derived from an EMBL/GenBank/DDBJ whole genome shotgun (WGS) entry which is preliminary data.</text>
</comment>